<evidence type="ECO:0000313" key="1">
    <source>
        <dbReference type="EMBL" id="KAK7363206.1"/>
    </source>
</evidence>
<dbReference type="Proteomes" id="UP001367508">
    <property type="component" value="Unassembled WGS sequence"/>
</dbReference>
<accession>A0AAN9N075</accession>
<gene>
    <name evidence="1" type="ORF">VNO77_05338</name>
</gene>
<dbReference type="AlphaFoldDB" id="A0AAN9N075"/>
<comment type="caution">
    <text evidence="1">The sequence shown here is derived from an EMBL/GenBank/DDBJ whole genome shotgun (WGS) entry which is preliminary data.</text>
</comment>
<sequence length="94" mass="10767">MTGQHHGYRSETIMVLTETTRKIPHGCMRPFFTSVKTLSPFTSNPFFGTETVIGLRSTLLAYDKKQEEYELLTKTVRGDATTVERERAMEKKHA</sequence>
<proteinExistence type="predicted"/>
<name>A0AAN9N075_CANGL</name>
<evidence type="ECO:0000313" key="2">
    <source>
        <dbReference type="Proteomes" id="UP001367508"/>
    </source>
</evidence>
<protein>
    <submittedName>
        <fullName evidence="1">Uncharacterized protein</fullName>
    </submittedName>
</protein>
<dbReference type="EMBL" id="JAYMYQ010000001">
    <property type="protein sequence ID" value="KAK7363206.1"/>
    <property type="molecule type" value="Genomic_DNA"/>
</dbReference>
<organism evidence="1 2">
    <name type="scientific">Canavalia gladiata</name>
    <name type="common">Sword bean</name>
    <name type="synonym">Dolichos gladiatus</name>
    <dbReference type="NCBI Taxonomy" id="3824"/>
    <lineage>
        <taxon>Eukaryota</taxon>
        <taxon>Viridiplantae</taxon>
        <taxon>Streptophyta</taxon>
        <taxon>Embryophyta</taxon>
        <taxon>Tracheophyta</taxon>
        <taxon>Spermatophyta</taxon>
        <taxon>Magnoliopsida</taxon>
        <taxon>eudicotyledons</taxon>
        <taxon>Gunneridae</taxon>
        <taxon>Pentapetalae</taxon>
        <taxon>rosids</taxon>
        <taxon>fabids</taxon>
        <taxon>Fabales</taxon>
        <taxon>Fabaceae</taxon>
        <taxon>Papilionoideae</taxon>
        <taxon>50 kb inversion clade</taxon>
        <taxon>NPAAA clade</taxon>
        <taxon>indigoferoid/millettioid clade</taxon>
        <taxon>Phaseoleae</taxon>
        <taxon>Canavalia</taxon>
    </lineage>
</organism>
<keyword evidence="2" id="KW-1185">Reference proteome</keyword>
<reference evidence="1 2" key="1">
    <citation type="submission" date="2024-01" db="EMBL/GenBank/DDBJ databases">
        <title>The genomes of 5 underutilized Papilionoideae crops provide insights into root nodulation and disease resistanc.</title>
        <authorList>
            <person name="Jiang F."/>
        </authorList>
    </citation>
    <scope>NUCLEOTIDE SEQUENCE [LARGE SCALE GENOMIC DNA]</scope>
    <source>
        <strain evidence="1">LVBAO_FW01</strain>
        <tissue evidence="1">Leaves</tissue>
    </source>
</reference>